<dbReference type="GO" id="GO:0005829">
    <property type="term" value="C:cytosol"/>
    <property type="evidence" value="ECO:0007669"/>
    <property type="project" value="TreeGrafter"/>
</dbReference>
<keyword evidence="1 8" id="KW-0963">Cytoplasm</keyword>
<dbReference type="InterPro" id="IPR019499">
    <property type="entry name" value="Val-tRNA_synth_tRNA-bd"/>
</dbReference>
<protein>
    <recommendedName>
        <fullName evidence="8">Valine--tRNA ligase</fullName>
        <ecNumber evidence="8">6.1.1.9</ecNumber>
    </recommendedName>
    <alternativeName>
        <fullName evidence="8">Valyl-tRNA synthetase</fullName>
        <shortName evidence="8">ValRS</shortName>
    </alternativeName>
</protein>
<evidence type="ECO:0000259" key="10">
    <source>
        <dbReference type="Pfam" id="PF08264"/>
    </source>
</evidence>
<comment type="subunit">
    <text evidence="8">Monomer.</text>
</comment>
<proteinExistence type="inferred from homology"/>
<dbReference type="AlphaFoldDB" id="A0A0G0PTN7"/>
<evidence type="ECO:0000313" key="13">
    <source>
        <dbReference type="Proteomes" id="UP000034137"/>
    </source>
</evidence>
<dbReference type="PRINTS" id="PR00986">
    <property type="entry name" value="TRNASYNTHVAL"/>
</dbReference>
<evidence type="ECO:0000256" key="2">
    <source>
        <dbReference type="ARBA" id="ARBA00022598"/>
    </source>
</evidence>
<dbReference type="GO" id="GO:0002161">
    <property type="term" value="F:aminoacyl-tRNA deacylase activity"/>
    <property type="evidence" value="ECO:0007669"/>
    <property type="project" value="InterPro"/>
</dbReference>
<dbReference type="InterPro" id="IPR009008">
    <property type="entry name" value="Val/Leu/Ile-tRNA-synth_edit"/>
</dbReference>
<comment type="similarity">
    <text evidence="8">Belongs to the class-I aminoacyl-tRNA synthetase family. ValS type 1 subfamily.</text>
</comment>
<dbReference type="NCBIfam" id="NF004349">
    <property type="entry name" value="PRK05729.1"/>
    <property type="match status" value="1"/>
</dbReference>
<dbReference type="Pfam" id="PF00133">
    <property type="entry name" value="tRNA-synt_1"/>
    <property type="match status" value="1"/>
</dbReference>
<dbReference type="InterPro" id="IPR033705">
    <property type="entry name" value="Anticodon_Ia_Val"/>
</dbReference>
<dbReference type="PANTHER" id="PTHR11946:SF93">
    <property type="entry name" value="VALINE--TRNA LIGASE, CHLOROPLASTIC_MITOCHONDRIAL 2"/>
    <property type="match status" value="1"/>
</dbReference>
<sequence length="880" mass="101194">MSKEIAKTYEPSSHEDEIYKKWEESGFFNPDNLTGEPYSIMMPPPNVTGVLHLGHALENSLMDVMIRYQRMRGKKALLLPGTDHAAVATQAKVEKLLIEQGIKNPREELGREKLLEKIREYSEQSKATILTQIKKMGTSCDWSRLAYTFDEPRNKAVNEVFVRMYNDGLIYRGYRVVNWSVKGQSTCSDDELVHVERQAKLYTFKYGKDFPITIATTRPETKLGDTAVAVNPNDERYQEYIGKTYVVDVGAAKPLNIKIITDENVEMAFGTGALGVTPAHSAVDFEMYEKQKAKGEPIELIQVIGQDGKMTAAAGGNYVGLKVTEAREKFVEWLKGEDLLEKEEDITQSVGTSDRFGDVVESLPMTQWFVDVNKKIPGKGKSLRELIKEAVEIGHNNNPEQKININPERFEKVFFHWINNLRDWCISRQIWWGHRIPAWYKVNSKFEPEIYVGETPPSGEGWLQDEDTLDTWFSSGMWTFSTLNKSGDAEMFHPTSWMQMGYEILFLWMVRMILMSTYVRDEIPFKDVYIHGMLRDEKGEKFSKSKGNNIDPLEVIEKYGTDALRFSLLNSIAPGNDARFYFEKVEGARNLVNKLWNISRYISGNSNQNELDKEIDSKQFTASDIWILSKMKNLISEVTDDFEKFQFSQASEKLRIFTWDDLADWYLEAAKFEDNKETKGQLLTKINKDLLKLWHPFIPFVTEVIWHEMFNGELLLAGKWPKTDNYESLKEEKFELIKDVITSIRNARSENKVEPAKKIKAVIFAGSHMELIKSQSKLIINLRTGIEEIEILAKGDKPDNAIFITVGEIEIYLLGARDEAKEKIRLTKEIENLEKQIKIVEGKLNNQEFVERAPAAIIEKEKAKLAGWQIELEKLKNISE</sequence>
<dbReference type="EC" id="6.1.1.9" evidence="8"/>
<dbReference type="PROSITE" id="PS00178">
    <property type="entry name" value="AA_TRNA_LIGASE_I"/>
    <property type="match status" value="1"/>
</dbReference>
<comment type="function">
    <text evidence="8">Catalyzes the attachment of valine to tRNA(Val). As ValRS can inadvertently accommodate and process structurally similar amino acids such as threonine, to avoid such errors, it has a 'posttransfer' editing activity that hydrolyzes mischarged Thr-tRNA(Val) in a tRNA-dependent manner.</text>
</comment>
<dbReference type="EMBL" id="LBXO01000067">
    <property type="protein sequence ID" value="KKR31258.1"/>
    <property type="molecule type" value="Genomic_DNA"/>
</dbReference>
<keyword evidence="3 8" id="KW-0547">Nucleotide-binding</keyword>
<dbReference type="InterPro" id="IPR037118">
    <property type="entry name" value="Val-tRNA_synth_C_sf"/>
</dbReference>
<organism evidence="12 13">
    <name type="scientific">Candidatus Falkowbacteria bacterium GW2011_GWF2_39_8</name>
    <dbReference type="NCBI Taxonomy" id="1618642"/>
    <lineage>
        <taxon>Bacteria</taxon>
        <taxon>Candidatus Falkowiibacteriota</taxon>
    </lineage>
</organism>
<evidence type="ECO:0000256" key="8">
    <source>
        <dbReference type="HAMAP-Rule" id="MF_02004"/>
    </source>
</evidence>
<dbReference type="SUPFAM" id="SSF52374">
    <property type="entry name" value="Nucleotidylyl transferase"/>
    <property type="match status" value="1"/>
</dbReference>
<feature type="short sequence motif" description="'KMSKS' region" evidence="8">
    <location>
        <begin position="541"/>
        <end position="545"/>
    </location>
</feature>
<dbReference type="PANTHER" id="PTHR11946">
    <property type="entry name" value="VALYL-TRNA SYNTHETASES"/>
    <property type="match status" value="1"/>
</dbReference>
<comment type="subcellular location">
    <subcellularLocation>
        <location evidence="8">Cytoplasm</location>
    </subcellularLocation>
</comment>
<evidence type="ECO:0000256" key="4">
    <source>
        <dbReference type="ARBA" id="ARBA00022840"/>
    </source>
</evidence>
<feature type="domain" description="Methionyl/Valyl/Leucyl/Isoleucyl-tRNA synthetase anticodon-binding" evidence="10">
    <location>
        <begin position="624"/>
        <end position="762"/>
    </location>
</feature>
<dbReference type="SUPFAM" id="SSF46589">
    <property type="entry name" value="tRNA-binding arm"/>
    <property type="match status" value="1"/>
</dbReference>
<feature type="domain" description="Valyl-tRNA synthetase tRNA-binding arm" evidence="11">
    <location>
        <begin position="820"/>
        <end position="876"/>
    </location>
</feature>
<keyword evidence="5 8" id="KW-0648">Protein biosynthesis</keyword>
<comment type="catalytic activity">
    <reaction evidence="7 8">
        <text>tRNA(Val) + L-valine + ATP = L-valyl-tRNA(Val) + AMP + diphosphate</text>
        <dbReference type="Rhea" id="RHEA:10704"/>
        <dbReference type="Rhea" id="RHEA-COMP:9672"/>
        <dbReference type="Rhea" id="RHEA-COMP:9708"/>
        <dbReference type="ChEBI" id="CHEBI:30616"/>
        <dbReference type="ChEBI" id="CHEBI:33019"/>
        <dbReference type="ChEBI" id="CHEBI:57762"/>
        <dbReference type="ChEBI" id="CHEBI:78442"/>
        <dbReference type="ChEBI" id="CHEBI:78537"/>
        <dbReference type="ChEBI" id="CHEBI:456215"/>
        <dbReference type="EC" id="6.1.1.9"/>
    </reaction>
</comment>
<dbReference type="InterPro" id="IPR013155">
    <property type="entry name" value="M/V/L/I-tRNA-synth_anticd-bd"/>
</dbReference>
<dbReference type="Pfam" id="PF08264">
    <property type="entry name" value="Anticodon_1"/>
    <property type="match status" value="1"/>
</dbReference>
<comment type="domain">
    <text evidence="8">The C-terminal coiled-coil domain is crucial for aminoacylation activity.</text>
</comment>
<dbReference type="SUPFAM" id="SSF50677">
    <property type="entry name" value="ValRS/IleRS/LeuRS editing domain"/>
    <property type="match status" value="1"/>
</dbReference>
<dbReference type="GO" id="GO:0006438">
    <property type="term" value="P:valyl-tRNA aminoacylation"/>
    <property type="evidence" value="ECO:0007669"/>
    <property type="project" value="UniProtKB-UniRule"/>
</dbReference>
<reference evidence="12 13" key="1">
    <citation type="journal article" date="2015" name="Nature">
        <title>rRNA introns, odd ribosomes, and small enigmatic genomes across a large radiation of phyla.</title>
        <authorList>
            <person name="Brown C.T."/>
            <person name="Hug L.A."/>
            <person name="Thomas B.C."/>
            <person name="Sharon I."/>
            <person name="Castelle C.J."/>
            <person name="Singh A."/>
            <person name="Wilkins M.J."/>
            <person name="Williams K.H."/>
            <person name="Banfield J.F."/>
        </authorList>
    </citation>
    <scope>NUCLEOTIDE SEQUENCE [LARGE SCALE GENOMIC DNA]</scope>
</reference>
<evidence type="ECO:0000256" key="6">
    <source>
        <dbReference type="ARBA" id="ARBA00023146"/>
    </source>
</evidence>
<dbReference type="GO" id="GO:0005524">
    <property type="term" value="F:ATP binding"/>
    <property type="evidence" value="ECO:0007669"/>
    <property type="project" value="UniProtKB-UniRule"/>
</dbReference>
<keyword evidence="2 8" id="KW-0436">Ligase</keyword>
<dbReference type="Pfam" id="PF10458">
    <property type="entry name" value="Val_tRNA-synt_C"/>
    <property type="match status" value="1"/>
</dbReference>
<dbReference type="InterPro" id="IPR010978">
    <property type="entry name" value="tRNA-bd_arm"/>
</dbReference>
<dbReference type="CDD" id="cd07962">
    <property type="entry name" value="Anticodon_Ia_Val"/>
    <property type="match status" value="1"/>
</dbReference>
<evidence type="ECO:0000313" key="12">
    <source>
        <dbReference type="EMBL" id="KKR31258.1"/>
    </source>
</evidence>
<dbReference type="InterPro" id="IPR014729">
    <property type="entry name" value="Rossmann-like_a/b/a_fold"/>
</dbReference>
<dbReference type="Proteomes" id="UP000034137">
    <property type="component" value="Unassembled WGS sequence"/>
</dbReference>
<dbReference type="Gene3D" id="1.10.287.380">
    <property type="entry name" value="Valyl-tRNA synthetase, C-terminal domain"/>
    <property type="match status" value="1"/>
</dbReference>
<feature type="domain" description="Aminoacyl-tRNA synthetase class Ia" evidence="9">
    <location>
        <begin position="18"/>
        <end position="571"/>
    </location>
</feature>
<keyword evidence="4 8" id="KW-0067">ATP-binding</keyword>
<dbReference type="CDD" id="cd00817">
    <property type="entry name" value="ValRS_core"/>
    <property type="match status" value="1"/>
</dbReference>
<feature type="binding site" evidence="8">
    <location>
        <position position="544"/>
    </location>
    <ligand>
        <name>ATP</name>
        <dbReference type="ChEBI" id="CHEBI:30616"/>
    </ligand>
</feature>
<dbReference type="Gene3D" id="3.90.740.10">
    <property type="entry name" value="Valyl/Leucyl/Isoleucyl-tRNA synthetase, editing domain"/>
    <property type="match status" value="1"/>
</dbReference>
<dbReference type="NCBIfam" id="TIGR00422">
    <property type="entry name" value="valS"/>
    <property type="match status" value="1"/>
</dbReference>
<dbReference type="InterPro" id="IPR009080">
    <property type="entry name" value="tRNAsynth_Ia_anticodon-bd"/>
</dbReference>
<keyword evidence="6 8" id="KW-0030">Aminoacyl-tRNA synthetase</keyword>
<evidence type="ECO:0000259" key="9">
    <source>
        <dbReference type="Pfam" id="PF00133"/>
    </source>
</evidence>
<dbReference type="Gene3D" id="3.40.50.620">
    <property type="entry name" value="HUPs"/>
    <property type="match status" value="3"/>
</dbReference>
<dbReference type="PATRIC" id="fig|1618642.3.peg.994"/>
<dbReference type="InterPro" id="IPR002303">
    <property type="entry name" value="Valyl-tRNA_ligase"/>
</dbReference>
<dbReference type="HAMAP" id="MF_02004">
    <property type="entry name" value="Val_tRNA_synth_type1"/>
    <property type="match status" value="1"/>
</dbReference>
<name>A0A0G0PTN7_9BACT</name>
<evidence type="ECO:0000256" key="3">
    <source>
        <dbReference type="ARBA" id="ARBA00022741"/>
    </source>
</evidence>
<gene>
    <name evidence="8" type="primary">valS</name>
    <name evidence="12" type="ORF">UT64_C0067G0003</name>
</gene>
<feature type="short sequence motif" description="'HIGH' region" evidence="8">
    <location>
        <begin position="45"/>
        <end position="55"/>
    </location>
</feature>
<dbReference type="InterPro" id="IPR001412">
    <property type="entry name" value="aa-tRNA-synth_I_CS"/>
</dbReference>
<dbReference type="Gene3D" id="1.10.730.10">
    <property type="entry name" value="Isoleucyl-tRNA Synthetase, Domain 1"/>
    <property type="match status" value="1"/>
</dbReference>
<dbReference type="SUPFAM" id="SSF47323">
    <property type="entry name" value="Anticodon-binding domain of a subclass of class I aminoacyl-tRNA synthetases"/>
    <property type="match status" value="1"/>
</dbReference>
<comment type="domain">
    <text evidence="8">ValRS has two distinct active sites: one for aminoacylation and one for editing. The misactivated threonine is translocated from the active site to the editing site.</text>
</comment>
<dbReference type="InterPro" id="IPR002300">
    <property type="entry name" value="aa-tRNA-synth_Ia"/>
</dbReference>
<evidence type="ECO:0000256" key="5">
    <source>
        <dbReference type="ARBA" id="ARBA00022917"/>
    </source>
</evidence>
<evidence type="ECO:0000256" key="7">
    <source>
        <dbReference type="ARBA" id="ARBA00047552"/>
    </source>
</evidence>
<dbReference type="FunFam" id="3.40.50.620:FF:000020">
    <property type="entry name" value="Valine--tRNA ligase, mitochondrial"/>
    <property type="match status" value="1"/>
</dbReference>
<feature type="coiled-coil region" evidence="8">
    <location>
        <begin position="816"/>
        <end position="878"/>
    </location>
</feature>
<evidence type="ECO:0000256" key="1">
    <source>
        <dbReference type="ARBA" id="ARBA00022490"/>
    </source>
</evidence>
<evidence type="ECO:0000259" key="11">
    <source>
        <dbReference type="Pfam" id="PF10458"/>
    </source>
</evidence>
<dbReference type="GO" id="GO:0004832">
    <property type="term" value="F:valine-tRNA ligase activity"/>
    <property type="evidence" value="ECO:0007669"/>
    <property type="project" value="UniProtKB-UniRule"/>
</dbReference>
<keyword evidence="8" id="KW-0175">Coiled coil</keyword>
<accession>A0A0G0PTN7</accession>
<comment type="caution">
    <text evidence="12">The sequence shown here is derived from an EMBL/GenBank/DDBJ whole genome shotgun (WGS) entry which is preliminary data.</text>
</comment>